<evidence type="ECO:0000313" key="3">
    <source>
        <dbReference type="Proteomes" id="UP001590951"/>
    </source>
</evidence>
<protein>
    <submittedName>
        <fullName evidence="2">Uncharacterized protein</fullName>
    </submittedName>
</protein>
<accession>A0ABR4BNV2</accession>
<feature type="compositionally biased region" description="Polar residues" evidence="1">
    <location>
        <begin position="69"/>
        <end position="78"/>
    </location>
</feature>
<reference evidence="2 3" key="1">
    <citation type="submission" date="2024-09" db="EMBL/GenBank/DDBJ databases">
        <title>Rethinking Asexuality: The Enigmatic Case of Functional Sexual Genes in Lepraria (Stereocaulaceae).</title>
        <authorList>
            <person name="Doellman M."/>
            <person name="Sun Y."/>
            <person name="Barcenas-Pena A."/>
            <person name="Lumbsch H.T."/>
            <person name="Grewe F."/>
        </authorList>
    </citation>
    <scope>NUCLEOTIDE SEQUENCE [LARGE SCALE GENOMIC DNA]</scope>
    <source>
        <strain evidence="2 3">Grewe 0041</strain>
    </source>
</reference>
<name>A0ABR4BNV2_9LECA</name>
<dbReference type="EMBL" id="JBHFEH010000004">
    <property type="protein sequence ID" value="KAL2057653.1"/>
    <property type="molecule type" value="Genomic_DNA"/>
</dbReference>
<keyword evidence="3" id="KW-1185">Reference proteome</keyword>
<gene>
    <name evidence="2" type="ORF">ABVK25_002037</name>
</gene>
<organism evidence="2 3">
    <name type="scientific">Lepraria finkii</name>
    <dbReference type="NCBI Taxonomy" id="1340010"/>
    <lineage>
        <taxon>Eukaryota</taxon>
        <taxon>Fungi</taxon>
        <taxon>Dikarya</taxon>
        <taxon>Ascomycota</taxon>
        <taxon>Pezizomycotina</taxon>
        <taxon>Lecanoromycetes</taxon>
        <taxon>OSLEUM clade</taxon>
        <taxon>Lecanoromycetidae</taxon>
        <taxon>Lecanorales</taxon>
        <taxon>Lecanorineae</taxon>
        <taxon>Stereocaulaceae</taxon>
        <taxon>Lepraria</taxon>
    </lineage>
</organism>
<feature type="region of interest" description="Disordered" evidence="1">
    <location>
        <begin position="69"/>
        <end position="99"/>
    </location>
</feature>
<dbReference type="Proteomes" id="UP001590951">
    <property type="component" value="Unassembled WGS sequence"/>
</dbReference>
<sequence>MRDELLKMKVKGDVWKDIASTPQTYSEYDCRTYWMTHYWPTPNDLELNDSRISEVALSNLTYSKRLQDTTAGKAQQAQDHSRRLYGQVNVVDEEAVPRD</sequence>
<proteinExistence type="predicted"/>
<comment type="caution">
    <text evidence="2">The sequence shown here is derived from an EMBL/GenBank/DDBJ whole genome shotgun (WGS) entry which is preliminary data.</text>
</comment>
<evidence type="ECO:0000313" key="2">
    <source>
        <dbReference type="EMBL" id="KAL2057653.1"/>
    </source>
</evidence>
<evidence type="ECO:0000256" key="1">
    <source>
        <dbReference type="SAM" id="MobiDB-lite"/>
    </source>
</evidence>